<feature type="transmembrane region" description="Helical" evidence="9">
    <location>
        <begin position="132"/>
        <end position="150"/>
    </location>
</feature>
<feature type="domain" description="ABC transporter" evidence="10">
    <location>
        <begin position="1042"/>
        <end position="1271"/>
    </location>
</feature>
<dbReference type="FunFam" id="1.20.1560.10:FF:000026">
    <property type="entry name" value="Multidrug resistance-associated protein lethal(2)03659"/>
    <property type="match status" value="1"/>
</dbReference>
<dbReference type="FunFam" id="3.40.50.300:FF:000973">
    <property type="entry name" value="Multidrug resistance-associated protein 4"/>
    <property type="match status" value="1"/>
</dbReference>
<dbReference type="GO" id="GO:0005524">
    <property type="term" value="F:ATP binding"/>
    <property type="evidence" value="ECO:0007669"/>
    <property type="project" value="UniProtKB-KW"/>
</dbReference>
<gene>
    <name evidence="13" type="primary">LOC105368393</name>
</gene>
<dbReference type="SMART" id="SM00382">
    <property type="entry name" value="AAA"/>
    <property type="match status" value="2"/>
</dbReference>
<dbReference type="InterPro" id="IPR011527">
    <property type="entry name" value="ABC1_TM_dom"/>
</dbReference>
<keyword evidence="2" id="KW-0813">Transport</keyword>
<feature type="transmembrane region" description="Helical" evidence="9">
    <location>
        <begin position="973"/>
        <end position="996"/>
    </location>
</feature>
<dbReference type="Gene3D" id="3.40.50.300">
    <property type="entry name" value="P-loop containing nucleotide triphosphate hydrolases"/>
    <property type="match status" value="2"/>
</dbReference>
<dbReference type="PROSITE" id="PS00211">
    <property type="entry name" value="ABC_TRANSPORTER_1"/>
    <property type="match status" value="2"/>
</dbReference>
<dbReference type="PANTHER" id="PTHR24223">
    <property type="entry name" value="ATP-BINDING CASSETTE SUB-FAMILY C"/>
    <property type="match status" value="1"/>
</dbReference>
<evidence type="ECO:0000256" key="3">
    <source>
        <dbReference type="ARBA" id="ARBA00022692"/>
    </source>
</evidence>
<dbReference type="GO" id="GO:0016887">
    <property type="term" value="F:ATP hydrolysis activity"/>
    <property type="evidence" value="ECO:0007669"/>
    <property type="project" value="InterPro"/>
</dbReference>
<feature type="domain" description="ABC transmembrane type-1" evidence="11">
    <location>
        <begin position="98"/>
        <end position="376"/>
    </location>
</feature>
<dbReference type="GO" id="GO:0016020">
    <property type="term" value="C:membrane"/>
    <property type="evidence" value="ECO:0007669"/>
    <property type="project" value="UniProtKB-SubCell"/>
</dbReference>
<evidence type="ECO:0000256" key="8">
    <source>
        <dbReference type="ARBA" id="ARBA00023136"/>
    </source>
</evidence>
<dbReference type="InterPro" id="IPR044746">
    <property type="entry name" value="ABCC_6TM_D1"/>
</dbReference>
<evidence type="ECO:0000259" key="11">
    <source>
        <dbReference type="PROSITE" id="PS50929"/>
    </source>
</evidence>
<dbReference type="GO" id="GO:0140359">
    <property type="term" value="F:ABC-type transporter activity"/>
    <property type="evidence" value="ECO:0007669"/>
    <property type="project" value="InterPro"/>
</dbReference>
<feature type="transmembrane region" description="Helical" evidence="9">
    <location>
        <begin position="845"/>
        <end position="874"/>
    </location>
</feature>
<dbReference type="CDD" id="cd03244">
    <property type="entry name" value="ABCC_MRP_domain2"/>
    <property type="match status" value="1"/>
</dbReference>
<dbReference type="InterPro" id="IPR003439">
    <property type="entry name" value="ABC_transporter-like_ATP-bd"/>
</dbReference>
<dbReference type="PROSITE" id="PS50929">
    <property type="entry name" value="ABC_TM1F"/>
    <property type="match status" value="2"/>
</dbReference>
<feature type="transmembrane region" description="Helical" evidence="9">
    <location>
        <begin position="234"/>
        <end position="254"/>
    </location>
</feature>
<organism evidence="12 13">
    <name type="scientific">Ceratosolen solmsi marchali</name>
    <dbReference type="NCBI Taxonomy" id="326594"/>
    <lineage>
        <taxon>Eukaryota</taxon>
        <taxon>Metazoa</taxon>
        <taxon>Ecdysozoa</taxon>
        <taxon>Arthropoda</taxon>
        <taxon>Hexapoda</taxon>
        <taxon>Insecta</taxon>
        <taxon>Pterygota</taxon>
        <taxon>Neoptera</taxon>
        <taxon>Endopterygota</taxon>
        <taxon>Hymenoptera</taxon>
        <taxon>Apocrita</taxon>
        <taxon>Proctotrupomorpha</taxon>
        <taxon>Chalcidoidea</taxon>
        <taxon>Agaonidae</taxon>
        <taxon>Agaoninae</taxon>
        <taxon>Ceratosolen</taxon>
    </lineage>
</organism>
<feature type="transmembrane region" description="Helical" evidence="9">
    <location>
        <begin position="933"/>
        <end position="961"/>
    </location>
</feature>
<accession>A0AAJ7E2R2</accession>
<evidence type="ECO:0000313" key="12">
    <source>
        <dbReference type="Proteomes" id="UP000695007"/>
    </source>
</evidence>
<dbReference type="Pfam" id="PF00005">
    <property type="entry name" value="ABC_tran"/>
    <property type="match status" value="2"/>
</dbReference>
<dbReference type="FunFam" id="1.20.1560.10:FF:000014">
    <property type="entry name" value="Multidrug resistance-associated protein member 4"/>
    <property type="match status" value="1"/>
</dbReference>
<dbReference type="FunFam" id="3.40.50.300:FF:000163">
    <property type="entry name" value="Multidrug resistance-associated protein member 4"/>
    <property type="match status" value="1"/>
</dbReference>
<evidence type="ECO:0000256" key="7">
    <source>
        <dbReference type="ARBA" id="ARBA00022989"/>
    </source>
</evidence>
<protein>
    <submittedName>
        <fullName evidence="13">Multidrug resistance-associated protein 4-like</fullName>
    </submittedName>
</protein>
<dbReference type="CDD" id="cd03250">
    <property type="entry name" value="ABCC_MRP_domain1"/>
    <property type="match status" value="1"/>
</dbReference>
<dbReference type="Gene3D" id="1.20.1560.10">
    <property type="entry name" value="ABC transporter type 1, transmembrane domain"/>
    <property type="match status" value="2"/>
</dbReference>
<dbReference type="SUPFAM" id="SSF90123">
    <property type="entry name" value="ABC transporter transmembrane region"/>
    <property type="match status" value="2"/>
</dbReference>
<dbReference type="RefSeq" id="XP_011505704.1">
    <property type="nucleotide sequence ID" value="XM_011507402.1"/>
</dbReference>
<evidence type="ECO:0000313" key="13">
    <source>
        <dbReference type="RefSeq" id="XP_011505704.1"/>
    </source>
</evidence>
<dbReference type="InterPro" id="IPR017871">
    <property type="entry name" value="ABC_transporter-like_CS"/>
</dbReference>
<dbReference type="InterPro" id="IPR050173">
    <property type="entry name" value="ABC_transporter_C-like"/>
</dbReference>
<dbReference type="InterPro" id="IPR036640">
    <property type="entry name" value="ABC1_TM_sf"/>
</dbReference>
<keyword evidence="5" id="KW-0547">Nucleotide-binding</keyword>
<sequence length="1309" mass="149098">MDVENEKLDNPCPKLTANFVSKLSFWWLRKLFWLGKNHNLKPNDLYDILPENMSEILGDALEISWEKELMNAQKKNKVPSLWRAIVRIFGWAFVKYGFSAFILNIVKIIQPMLLGLLIYYFDPLSTTSINEAYMYATGLILVTMLQTIIVRQAHLGLQEIGMRVKIACSSLIYRKILKLSSASASQAGGGLIINLLSNDLAKFELFFLHLHYIWIMPFIITLITYLIWLQLGAASFVGILLMTLQIIPTQVFWYNITTKLLSKGATRTDKRILLVEEVINGIRVIKMNTWEKYFEHMLYIARRYEMDAILKRCYVRSARVACALFTHRVALFFTILVYVLQSKILVADKIFSTVHYFILVRMIMAQFFPEAVSLTAEVNVSIKRIEKFLLLEETKSIAKEITLNKHNKMNDTNVKEGSVSIKEVNTSWGENSNLNNLRHINLCIYPRKLYAVVGPVGSGKSSLLKLILGELGTTSGEVTVYGRISYASQEHWLFSDSVRENIIFGECQDEGRYARVTAACALTKDIEQMPYGDETPVGERGASLSGGQCARINLARSVYRDADIYLLDDPLSAVDNHVGKSLFEDCINGYLKDKTRILVTHQIQYLKQADAIILLNNGQVEFQGAFQKFYENNRYRQLLSLNGESDKLMQEISCINDDARSRHISVFTTKGQEKAPKKTEELLAKGRITKSLFFKYFLTGTSYFKFSILMSLFILTQLIVSAFDYWLAFWTNQEEKCLNLPLNGTNVTSTGIWDICLDNKILLIIYGSLILGIIVLSIIRNILFYRTLLNSSENIHNAMFSRLIRAPMQFFDINPSGRILNRFSKDTGTVDESLPNAMLIAMDRIVFTIGVVIQMLIINWWTIFALLIMIYIFLKINNIYISTVQNIKRLEGNAKSPVFSLANSSLLGLVTIRSCRAEQIIRKEFDNRQNDHTAAHSLILAAAAAFGFWLDFVSIGFLAFVTYSFIFLNNDNIFAGHIGLVLTQVLAICGMLQFTMKQIAEVMAQMTSIERMFQFTELNQEGPFEIESDRLPEKSWPQYGEVKFQNLYLRYSSEDQPVLKNLDFTINSRMKVGIIGRTGSGKTSLISALFRLVDTDGSLIIDNIDTKNVSLLNLRSKISIISQEPMLFTASLRDNLDPLHEFDDVSLWSALEEVELNKVFKSLDQNIERGGCNLSLGQRQLLCLARVIMKKNKIVVLDEATANVDPVTDDLIQKAIRNSFKDCTVLMIAHRLNTIMDSDKILVMQDGVAIEFDEPYVLLQRNNGYFKRMVHQSGNNIASQHFNKLSKQIMINSDSTIPFYNEDTESSKL</sequence>
<reference evidence="13" key="1">
    <citation type="submission" date="2025-08" db="UniProtKB">
        <authorList>
            <consortium name="RefSeq"/>
        </authorList>
    </citation>
    <scope>IDENTIFICATION</scope>
</reference>
<keyword evidence="4" id="KW-0677">Repeat</keyword>
<name>A0AAJ7E2R2_9HYME</name>
<feature type="transmembrane region" description="Helical" evidence="9">
    <location>
        <begin position="761"/>
        <end position="783"/>
    </location>
</feature>
<keyword evidence="6" id="KW-0067">ATP-binding</keyword>
<keyword evidence="8 9" id="KW-0472">Membrane</keyword>
<dbReference type="Proteomes" id="UP000695007">
    <property type="component" value="Unplaced"/>
</dbReference>
<dbReference type="SUPFAM" id="SSF52540">
    <property type="entry name" value="P-loop containing nucleoside triphosphate hydrolases"/>
    <property type="match status" value="2"/>
</dbReference>
<dbReference type="GeneID" id="105368393"/>
<evidence type="ECO:0000256" key="6">
    <source>
        <dbReference type="ARBA" id="ARBA00022840"/>
    </source>
</evidence>
<dbReference type="Pfam" id="PF00664">
    <property type="entry name" value="ABC_membrane"/>
    <property type="match status" value="2"/>
</dbReference>
<evidence type="ECO:0000256" key="5">
    <source>
        <dbReference type="ARBA" id="ARBA00022741"/>
    </source>
</evidence>
<feature type="transmembrane region" description="Helical" evidence="9">
    <location>
        <begin position="703"/>
        <end position="723"/>
    </location>
</feature>
<feature type="domain" description="ABC transporter" evidence="10">
    <location>
        <begin position="419"/>
        <end position="642"/>
    </location>
</feature>
<comment type="subcellular location">
    <subcellularLocation>
        <location evidence="1">Membrane</location>
        <topology evidence="1">Multi-pass membrane protein</topology>
    </subcellularLocation>
</comment>
<dbReference type="InterPro" id="IPR027417">
    <property type="entry name" value="P-loop_NTPase"/>
</dbReference>
<proteinExistence type="predicted"/>
<dbReference type="PROSITE" id="PS50893">
    <property type="entry name" value="ABC_TRANSPORTER_2"/>
    <property type="match status" value="2"/>
</dbReference>
<feature type="transmembrane region" description="Helical" evidence="9">
    <location>
        <begin position="320"/>
        <end position="341"/>
    </location>
</feature>
<evidence type="ECO:0000256" key="1">
    <source>
        <dbReference type="ARBA" id="ARBA00004141"/>
    </source>
</evidence>
<evidence type="ECO:0000256" key="4">
    <source>
        <dbReference type="ARBA" id="ARBA00022737"/>
    </source>
</evidence>
<keyword evidence="3 9" id="KW-0812">Transmembrane</keyword>
<keyword evidence="12" id="KW-1185">Reference proteome</keyword>
<evidence type="ECO:0000256" key="9">
    <source>
        <dbReference type="SAM" id="Phobius"/>
    </source>
</evidence>
<evidence type="ECO:0000256" key="2">
    <source>
        <dbReference type="ARBA" id="ARBA00022448"/>
    </source>
</evidence>
<feature type="domain" description="ABC transmembrane type-1" evidence="11">
    <location>
        <begin position="708"/>
        <end position="1004"/>
    </location>
</feature>
<feature type="transmembrane region" description="Helical" evidence="9">
    <location>
        <begin position="205"/>
        <end position="228"/>
    </location>
</feature>
<keyword evidence="7 9" id="KW-1133">Transmembrane helix</keyword>
<dbReference type="KEGG" id="csol:105368393"/>
<feature type="transmembrane region" description="Helical" evidence="9">
    <location>
        <begin position="96"/>
        <end position="120"/>
    </location>
</feature>
<dbReference type="InterPro" id="IPR003593">
    <property type="entry name" value="AAA+_ATPase"/>
</dbReference>
<dbReference type="CDD" id="cd18579">
    <property type="entry name" value="ABC_6TM_ABCC_D1"/>
    <property type="match status" value="1"/>
</dbReference>
<evidence type="ECO:0000259" key="10">
    <source>
        <dbReference type="PROSITE" id="PS50893"/>
    </source>
</evidence>